<accession>A0AAV9WFP1</accession>
<dbReference type="Pfam" id="PF01048">
    <property type="entry name" value="PNP_UDP_1"/>
    <property type="match status" value="1"/>
</dbReference>
<evidence type="ECO:0000256" key="1">
    <source>
        <dbReference type="SAM" id="Coils"/>
    </source>
</evidence>
<reference evidence="3 4" key="1">
    <citation type="submission" date="2023-08" db="EMBL/GenBank/DDBJ databases">
        <authorList>
            <person name="Palmer J.M."/>
        </authorList>
    </citation>
    <scope>NUCLEOTIDE SEQUENCE [LARGE SCALE GENOMIC DNA]</scope>
    <source>
        <strain evidence="3 4">TWF481</strain>
    </source>
</reference>
<dbReference type="EMBL" id="JAVHJL010000003">
    <property type="protein sequence ID" value="KAK6507656.1"/>
    <property type="molecule type" value="Genomic_DNA"/>
</dbReference>
<dbReference type="GO" id="GO:0009116">
    <property type="term" value="P:nucleoside metabolic process"/>
    <property type="evidence" value="ECO:0007669"/>
    <property type="project" value="InterPro"/>
</dbReference>
<dbReference type="AlphaFoldDB" id="A0AAV9WFP1"/>
<dbReference type="SUPFAM" id="SSF53167">
    <property type="entry name" value="Purine and uridine phosphorylases"/>
    <property type="match status" value="1"/>
</dbReference>
<evidence type="ECO:0000313" key="4">
    <source>
        <dbReference type="Proteomes" id="UP001370758"/>
    </source>
</evidence>
<feature type="domain" description="Nucleoside phosphorylase" evidence="2">
    <location>
        <begin position="146"/>
        <end position="229"/>
    </location>
</feature>
<dbReference type="InterPro" id="IPR053137">
    <property type="entry name" value="NLR-like"/>
</dbReference>
<sequence length="282" mass="31107">MLSSFPGVRFGLMVGIGAGIPGRRADVRLGDIVVSRPEGTTGGVVQYDFVKAIQDGGLQRMGSLNSPPRVLLNAVAALQAQHDRQPSHIPRFLREMITKNPTMAQTQQGLPGFVHQGSHNDRLFVATFPHAGGDNCQNCNSAKQENRTTRDSVDPQIHYGIIASGNTFVKNAETRNSLVQRTGEDCICFEMEAAGLMNQFPCLVIRGICDYADSHKNDRWQRYAAATASAYAKELLEYVPVPTVGEGGQVSDLNRQIEDLNRQVRDLRNQLAQSRRPVYRND</sequence>
<evidence type="ECO:0000313" key="3">
    <source>
        <dbReference type="EMBL" id="KAK6507656.1"/>
    </source>
</evidence>
<protein>
    <recommendedName>
        <fullName evidence="2">Nucleoside phosphorylase domain-containing protein</fullName>
    </recommendedName>
</protein>
<dbReference type="PANTHER" id="PTHR46082">
    <property type="entry name" value="ATP/GTP-BINDING PROTEIN-RELATED"/>
    <property type="match status" value="1"/>
</dbReference>
<dbReference type="InterPro" id="IPR035994">
    <property type="entry name" value="Nucleoside_phosphorylase_sf"/>
</dbReference>
<dbReference type="Gene3D" id="3.40.50.1580">
    <property type="entry name" value="Nucleoside phosphorylase domain"/>
    <property type="match status" value="1"/>
</dbReference>
<evidence type="ECO:0000259" key="2">
    <source>
        <dbReference type="Pfam" id="PF01048"/>
    </source>
</evidence>
<dbReference type="PANTHER" id="PTHR46082:SF11">
    <property type="entry name" value="AAA+ ATPASE DOMAIN-CONTAINING PROTEIN-RELATED"/>
    <property type="match status" value="1"/>
</dbReference>
<feature type="coiled-coil region" evidence="1">
    <location>
        <begin position="250"/>
        <end position="277"/>
    </location>
</feature>
<keyword evidence="1" id="KW-0175">Coiled coil</keyword>
<dbReference type="InterPro" id="IPR000845">
    <property type="entry name" value="Nucleoside_phosphorylase_d"/>
</dbReference>
<dbReference type="Proteomes" id="UP001370758">
    <property type="component" value="Unassembled WGS sequence"/>
</dbReference>
<proteinExistence type="predicted"/>
<comment type="caution">
    <text evidence="3">The sequence shown here is derived from an EMBL/GenBank/DDBJ whole genome shotgun (WGS) entry which is preliminary data.</text>
</comment>
<keyword evidence="4" id="KW-1185">Reference proteome</keyword>
<dbReference type="GO" id="GO:0003824">
    <property type="term" value="F:catalytic activity"/>
    <property type="evidence" value="ECO:0007669"/>
    <property type="project" value="InterPro"/>
</dbReference>
<name>A0AAV9WFP1_9PEZI</name>
<gene>
    <name evidence="3" type="ORF">TWF481_006081</name>
</gene>
<organism evidence="3 4">
    <name type="scientific">Arthrobotrys musiformis</name>
    <dbReference type="NCBI Taxonomy" id="47236"/>
    <lineage>
        <taxon>Eukaryota</taxon>
        <taxon>Fungi</taxon>
        <taxon>Dikarya</taxon>
        <taxon>Ascomycota</taxon>
        <taxon>Pezizomycotina</taxon>
        <taxon>Orbiliomycetes</taxon>
        <taxon>Orbiliales</taxon>
        <taxon>Orbiliaceae</taxon>
        <taxon>Arthrobotrys</taxon>
    </lineage>
</organism>